<evidence type="ECO:0000313" key="2">
    <source>
        <dbReference type="Proteomes" id="UP000276443"/>
    </source>
</evidence>
<reference evidence="1 2" key="1">
    <citation type="submission" date="2018-11" db="EMBL/GenBank/DDBJ databases">
        <title>Genomic Encyclopedia of Type Strains, Phase IV (KMG-IV): sequencing the most valuable type-strain genomes for metagenomic binning, comparative biology and taxonomic classification.</title>
        <authorList>
            <person name="Goeker M."/>
        </authorList>
    </citation>
    <scope>NUCLEOTIDE SEQUENCE [LARGE SCALE GENOMIC DNA]</scope>
    <source>
        <strain evidence="1 2">DSM 18090</strain>
    </source>
</reference>
<proteinExistence type="predicted"/>
<dbReference type="OrthoDB" id="2933732at2"/>
<sequence>MHHLDNNQLIDAYIKALNLKLEQKFIWLLASELRLRGIDPKSLQYMTG</sequence>
<protein>
    <submittedName>
        <fullName evidence="1">Sporulation inhibitor A</fullName>
    </submittedName>
</protein>
<dbReference type="RefSeq" id="WP_124219107.1">
    <property type="nucleotide sequence ID" value="NZ_RKRF01000007.1"/>
</dbReference>
<comment type="caution">
    <text evidence="1">The sequence shown here is derived from an EMBL/GenBank/DDBJ whole genome shotgun (WGS) entry which is preliminary data.</text>
</comment>
<dbReference type="AlphaFoldDB" id="A0A3N5CE43"/>
<dbReference type="InterPro" id="IPR015064">
    <property type="entry name" value="Sda"/>
</dbReference>
<accession>A0A3N5CE43</accession>
<dbReference type="Proteomes" id="UP000276443">
    <property type="component" value="Unassembled WGS sequence"/>
</dbReference>
<name>A0A3N5CE43_9BACI</name>
<evidence type="ECO:0000313" key="1">
    <source>
        <dbReference type="EMBL" id="RPF55441.1"/>
    </source>
</evidence>
<dbReference type="Pfam" id="PF08970">
    <property type="entry name" value="Sda"/>
    <property type="match status" value="1"/>
</dbReference>
<keyword evidence="2" id="KW-1185">Reference proteome</keyword>
<dbReference type="InterPro" id="IPR036916">
    <property type="entry name" value="Sda_sf"/>
</dbReference>
<dbReference type="EMBL" id="RKRF01000007">
    <property type="protein sequence ID" value="RPF55441.1"/>
    <property type="molecule type" value="Genomic_DNA"/>
</dbReference>
<gene>
    <name evidence="1" type="ORF">EDC24_0316</name>
</gene>
<dbReference type="Gene3D" id="1.10.287.1100">
    <property type="entry name" value="Sporulation inhibitor A"/>
    <property type="match status" value="1"/>
</dbReference>
<dbReference type="SUPFAM" id="SSF100985">
    <property type="entry name" value="Sporulation inhibitor Sda"/>
    <property type="match status" value="1"/>
</dbReference>
<organism evidence="1 2">
    <name type="scientific">Aquisalibacillus elongatus</name>
    <dbReference type="NCBI Taxonomy" id="485577"/>
    <lineage>
        <taxon>Bacteria</taxon>
        <taxon>Bacillati</taxon>
        <taxon>Bacillota</taxon>
        <taxon>Bacilli</taxon>
        <taxon>Bacillales</taxon>
        <taxon>Bacillaceae</taxon>
        <taxon>Aquisalibacillus</taxon>
    </lineage>
</organism>